<keyword evidence="4" id="KW-1185">Reference proteome</keyword>
<dbReference type="Proteomes" id="UP001341297">
    <property type="component" value="Unassembled WGS sequence"/>
</dbReference>
<dbReference type="EMBL" id="LECW02000082">
    <property type="protein sequence ID" value="KRT87074.1"/>
    <property type="molecule type" value="Genomic_DNA"/>
</dbReference>
<gene>
    <name evidence="1" type="ORF">AB447_208895</name>
    <name evidence="2" type="ORF">P8828_20430</name>
</gene>
<evidence type="ECO:0000313" key="2">
    <source>
        <dbReference type="EMBL" id="MEC0487124.1"/>
    </source>
</evidence>
<reference evidence="1" key="2">
    <citation type="submission" date="2015-10" db="EMBL/GenBank/DDBJ databases">
        <authorList>
            <person name="Gilbert D.G."/>
        </authorList>
    </citation>
    <scope>NUCLEOTIDE SEQUENCE</scope>
    <source>
        <strain evidence="1">GO-13</strain>
    </source>
</reference>
<accession>A0A0T6BIE0</accession>
<dbReference type="OrthoDB" id="9803188at2"/>
<reference evidence="2 4" key="3">
    <citation type="submission" date="2023-03" db="EMBL/GenBank/DDBJ databases">
        <title>Agriculturally important microbes genome sequencing.</title>
        <authorList>
            <person name="Dunlap C."/>
        </authorList>
    </citation>
    <scope>NUCLEOTIDE SEQUENCE [LARGE SCALE GENOMIC DNA]</scope>
    <source>
        <strain evidence="2 4">CBP-3203</strain>
    </source>
</reference>
<name>A0A0T6BIE0_9BACI</name>
<dbReference type="Proteomes" id="UP000036168">
    <property type="component" value="Unassembled WGS sequence"/>
</dbReference>
<dbReference type="RefSeq" id="WP_048354147.1">
    <property type="nucleotide sequence ID" value="NZ_JARRTL010000027.1"/>
</dbReference>
<evidence type="ECO:0000313" key="3">
    <source>
        <dbReference type="Proteomes" id="UP000036168"/>
    </source>
</evidence>
<dbReference type="EMBL" id="JARRTL010000027">
    <property type="protein sequence ID" value="MEC0487124.1"/>
    <property type="molecule type" value="Genomic_DNA"/>
</dbReference>
<reference evidence="1 3" key="1">
    <citation type="journal article" date="2015" name="Int. J. Syst. Evol. Microbiol.">
        <title>Bacillus glycinifermentans sp. nov., isolated from fermented soybean paste.</title>
        <authorList>
            <person name="Kim S.J."/>
            <person name="Dunlap C.A."/>
            <person name="Kwon S.W."/>
            <person name="Rooney A.P."/>
        </authorList>
    </citation>
    <scope>NUCLEOTIDE SEQUENCE [LARGE SCALE GENOMIC DNA]</scope>
    <source>
        <strain evidence="1 3">GO-13</strain>
    </source>
</reference>
<evidence type="ECO:0000313" key="1">
    <source>
        <dbReference type="EMBL" id="KRT87074.1"/>
    </source>
</evidence>
<organism evidence="1 3">
    <name type="scientific">Bacillus glycinifermentans</name>
    <dbReference type="NCBI Taxonomy" id="1664069"/>
    <lineage>
        <taxon>Bacteria</taxon>
        <taxon>Bacillati</taxon>
        <taxon>Bacillota</taxon>
        <taxon>Bacilli</taxon>
        <taxon>Bacillales</taxon>
        <taxon>Bacillaceae</taxon>
        <taxon>Bacillus</taxon>
    </lineage>
</organism>
<sequence>MRIATVIEVTSPPKFNPKEGLWEIRVSYKDPENNHDTKTLFVKTEGDARAIRKGFTFPVKGVSER</sequence>
<proteinExistence type="predicted"/>
<comment type="caution">
    <text evidence="1">The sequence shown here is derived from an EMBL/GenBank/DDBJ whole genome shotgun (WGS) entry which is preliminary data.</text>
</comment>
<evidence type="ECO:0000313" key="4">
    <source>
        <dbReference type="Proteomes" id="UP001341297"/>
    </source>
</evidence>
<dbReference type="AlphaFoldDB" id="A0A0T6BIE0"/>
<protein>
    <submittedName>
        <fullName evidence="1">Uncharacterized protein</fullName>
    </submittedName>
</protein>